<dbReference type="InterPro" id="IPR013096">
    <property type="entry name" value="Cupin_2"/>
</dbReference>
<dbReference type="GO" id="GO:0003700">
    <property type="term" value="F:DNA-binding transcription factor activity"/>
    <property type="evidence" value="ECO:0007669"/>
    <property type="project" value="TreeGrafter"/>
</dbReference>
<evidence type="ECO:0000259" key="2">
    <source>
        <dbReference type="PROSITE" id="PS50943"/>
    </source>
</evidence>
<dbReference type="InterPro" id="IPR050807">
    <property type="entry name" value="TransReg_Diox_bact_type"/>
</dbReference>
<dbReference type="Proteomes" id="UP000325684">
    <property type="component" value="Unassembled WGS sequence"/>
</dbReference>
<sequence length="191" mass="21279">MDFNVGARLKEIRTAARLSQRELAIRAGVTHGLISMVEQNRNSPSVASLRKILGGVSMTMADFFQEETKEQSKVFFSPHELIDLTSKLSDINKQNNKRMTLRQVGNSREHGLQILHERYEPGADTGPMMLEHNSHEGGIVITGSLKITVGDQVQILRSGDAYLFDSRIPHRFCNVGDEPCEVVSACTPPYL</sequence>
<evidence type="ECO:0000256" key="1">
    <source>
        <dbReference type="ARBA" id="ARBA00023125"/>
    </source>
</evidence>
<dbReference type="CDD" id="cd00093">
    <property type="entry name" value="HTH_XRE"/>
    <property type="match status" value="1"/>
</dbReference>
<evidence type="ECO:0000313" key="3">
    <source>
        <dbReference type="EMBL" id="KAB0266472.1"/>
    </source>
</evidence>
<evidence type="ECO:0000313" key="4">
    <source>
        <dbReference type="Proteomes" id="UP000325684"/>
    </source>
</evidence>
<dbReference type="RefSeq" id="WP_150945472.1">
    <property type="nucleotide sequence ID" value="NZ_VCMV01000021.1"/>
</dbReference>
<protein>
    <submittedName>
        <fullName evidence="3">Cupin domain-containing protein</fullName>
    </submittedName>
</protein>
<dbReference type="EMBL" id="VCMV01000021">
    <property type="protein sequence ID" value="KAB0266472.1"/>
    <property type="molecule type" value="Genomic_DNA"/>
</dbReference>
<organism evidence="3 4">
    <name type="scientific">Microvirga brassicacearum</name>
    <dbReference type="NCBI Taxonomy" id="2580413"/>
    <lineage>
        <taxon>Bacteria</taxon>
        <taxon>Pseudomonadati</taxon>
        <taxon>Pseudomonadota</taxon>
        <taxon>Alphaproteobacteria</taxon>
        <taxon>Hyphomicrobiales</taxon>
        <taxon>Methylobacteriaceae</taxon>
        <taxon>Microvirga</taxon>
    </lineage>
</organism>
<dbReference type="AlphaFoldDB" id="A0A5N3P9P7"/>
<dbReference type="InterPro" id="IPR010982">
    <property type="entry name" value="Lambda_DNA-bd_dom_sf"/>
</dbReference>
<dbReference type="PANTHER" id="PTHR46797:SF11">
    <property type="entry name" value="HTH-TYPE TRANSCRIPTIONAL REGULATOR PUUR"/>
    <property type="match status" value="1"/>
</dbReference>
<dbReference type="Gene3D" id="1.10.260.40">
    <property type="entry name" value="lambda repressor-like DNA-binding domains"/>
    <property type="match status" value="1"/>
</dbReference>
<keyword evidence="4" id="KW-1185">Reference proteome</keyword>
<dbReference type="CDD" id="cd02209">
    <property type="entry name" value="cupin_XRE_C"/>
    <property type="match status" value="1"/>
</dbReference>
<dbReference type="PANTHER" id="PTHR46797">
    <property type="entry name" value="HTH-TYPE TRANSCRIPTIONAL REGULATOR"/>
    <property type="match status" value="1"/>
</dbReference>
<gene>
    <name evidence="3" type="ORF">FEZ63_14005</name>
</gene>
<dbReference type="GO" id="GO:0003677">
    <property type="term" value="F:DNA binding"/>
    <property type="evidence" value="ECO:0007669"/>
    <property type="project" value="UniProtKB-KW"/>
</dbReference>
<feature type="domain" description="HTH cro/C1-type" evidence="2">
    <location>
        <begin position="9"/>
        <end position="63"/>
    </location>
</feature>
<dbReference type="PROSITE" id="PS50943">
    <property type="entry name" value="HTH_CROC1"/>
    <property type="match status" value="1"/>
</dbReference>
<dbReference type="SUPFAM" id="SSF47413">
    <property type="entry name" value="lambda repressor-like DNA-binding domains"/>
    <property type="match status" value="1"/>
</dbReference>
<reference evidence="3 4" key="1">
    <citation type="journal article" date="2019" name="Microorganisms">
        <title>Genome Insights into the Novel Species Microvirga brassicacearum, a Rapeseed Endophyte with Biotechnological Potential.</title>
        <authorList>
            <person name="Jimenez-Gomez A."/>
            <person name="Saati-Santamaria Z."/>
            <person name="Igual J.M."/>
            <person name="Rivas R."/>
            <person name="Mateos P.F."/>
            <person name="Garcia-Fraile P."/>
        </authorList>
    </citation>
    <scope>NUCLEOTIDE SEQUENCE [LARGE SCALE GENOMIC DNA]</scope>
    <source>
        <strain evidence="3 4">CDVBN77</strain>
    </source>
</reference>
<dbReference type="Gene3D" id="2.60.120.10">
    <property type="entry name" value="Jelly Rolls"/>
    <property type="match status" value="1"/>
</dbReference>
<dbReference type="InterPro" id="IPR001387">
    <property type="entry name" value="Cro/C1-type_HTH"/>
</dbReference>
<comment type="caution">
    <text evidence="3">The sequence shown here is derived from an EMBL/GenBank/DDBJ whole genome shotgun (WGS) entry which is preliminary data.</text>
</comment>
<keyword evidence="1" id="KW-0238">DNA-binding</keyword>
<name>A0A5N3P9P7_9HYPH</name>
<dbReference type="OrthoDB" id="9814751at2"/>
<accession>A0A5N3P9P7</accession>
<dbReference type="SMART" id="SM00530">
    <property type="entry name" value="HTH_XRE"/>
    <property type="match status" value="1"/>
</dbReference>
<proteinExistence type="predicted"/>
<dbReference type="InterPro" id="IPR011051">
    <property type="entry name" value="RmlC_Cupin_sf"/>
</dbReference>
<dbReference type="InterPro" id="IPR014710">
    <property type="entry name" value="RmlC-like_jellyroll"/>
</dbReference>
<dbReference type="Pfam" id="PF07883">
    <property type="entry name" value="Cupin_2"/>
    <property type="match status" value="1"/>
</dbReference>
<dbReference type="Pfam" id="PF01381">
    <property type="entry name" value="HTH_3"/>
    <property type="match status" value="1"/>
</dbReference>
<dbReference type="SUPFAM" id="SSF51182">
    <property type="entry name" value="RmlC-like cupins"/>
    <property type="match status" value="1"/>
</dbReference>
<dbReference type="GO" id="GO:0005829">
    <property type="term" value="C:cytosol"/>
    <property type="evidence" value="ECO:0007669"/>
    <property type="project" value="TreeGrafter"/>
</dbReference>